<reference evidence="1" key="1">
    <citation type="journal article" date="2023" name="Science">
        <title>Genome structures resolve the early diversification of teleost fishes.</title>
        <authorList>
            <person name="Parey E."/>
            <person name="Louis A."/>
            <person name="Montfort J."/>
            <person name="Bouchez O."/>
            <person name="Roques C."/>
            <person name="Iampietro C."/>
            <person name="Lluch J."/>
            <person name="Castinel A."/>
            <person name="Donnadieu C."/>
            <person name="Desvignes T."/>
            <person name="Floi Bucao C."/>
            <person name="Jouanno E."/>
            <person name="Wen M."/>
            <person name="Mejri S."/>
            <person name="Dirks R."/>
            <person name="Jansen H."/>
            <person name="Henkel C."/>
            <person name="Chen W.J."/>
            <person name="Zahm M."/>
            <person name="Cabau C."/>
            <person name="Klopp C."/>
            <person name="Thompson A.W."/>
            <person name="Robinson-Rechavi M."/>
            <person name="Braasch I."/>
            <person name="Lecointre G."/>
            <person name="Bobe J."/>
            <person name="Postlethwait J.H."/>
            <person name="Berthelot C."/>
            <person name="Roest Crollius H."/>
            <person name="Guiguen Y."/>
        </authorList>
    </citation>
    <scope>NUCLEOTIDE SEQUENCE</scope>
    <source>
        <strain evidence="1">WJC10195</strain>
    </source>
</reference>
<evidence type="ECO:0000313" key="1">
    <source>
        <dbReference type="EMBL" id="KAJ8369011.1"/>
    </source>
</evidence>
<proteinExistence type="predicted"/>
<dbReference type="Proteomes" id="UP001152622">
    <property type="component" value="Chromosome 3"/>
</dbReference>
<sequence length="89" mass="9341">MRLLANLSSVHVTLWARGGAPEQCLSGGYGALPCPTALVHSGGNALNAFSHPPPPDLVDRTKLATFKHAIPQLGDTTIFKEKGGCSFDL</sequence>
<dbReference type="EMBL" id="JAINUF010000003">
    <property type="protein sequence ID" value="KAJ8369011.1"/>
    <property type="molecule type" value="Genomic_DNA"/>
</dbReference>
<organism evidence="1 2">
    <name type="scientific">Synaphobranchus kaupii</name>
    <name type="common">Kaup's arrowtooth eel</name>
    <dbReference type="NCBI Taxonomy" id="118154"/>
    <lineage>
        <taxon>Eukaryota</taxon>
        <taxon>Metazoa</taxon>
        <taxon>Chordata</taxon>
        <taxon>Craniata</taxon>
        <taxon>Vertebrata</taxon>
        <taxon>Euteleostomi</taxon>
        <taxon>Actinopterygii</taxon>
        <taxon>Neopterygii</taxon>
        <taxon>Teleostei</taxon>
        <taxon>Anguilliformes</taxon>
        <taxon>Synaphobranchidae</taxon>
        <taxon>Synaphobranchus</taxon>
    </lineage>
</organism>
<dbReference type="AlphaFoldDB" id="A0A9Q1FWJ7"/>
<gene>
    <name evidence="1" type="ORF">SKAU_G00090390</name>
</gene>
<evidence type="ECO:0000313" key="2">
    <source>
        <dbReference type="Proteomes" id="UP001152622"/>
    </source>
</evidence>
<comment type="caution">
    <text evidence="1">The sequence shown here is derived from an EMBL/GenBank/DDBJ whole genome shotgun (WGS) entry which is preliminary data.</text>
</comment>
<name>A0A9Q1FWJ7_SYNKA</name>
<protein>
    <submittedName>
        <fullName evidence="1">Uncharacterized protein</fullName>
    </submittedName>
</protein>
<keyword evidence="2" id="KW-1185">Reference proteome</keyword>
<accession>A0A9Q1FWJ7</accession>